<dbReference type="EMBL" id="MN034037">
    <property type="protein sequence ID" value="QDH88361.1"/>
    <property type="molecule type" value="Genomic_RNA"/>
</dbReference>
<accession>A0A514D423</accession>
<protein>
    <submittedName>
        <fullName evidence="1">Uncharacterized protein</fullName>
    </submittedName>
</protein>
<name>A0A514D423_9VIRU</name>
<evidence type="ECO:0000313" key="1">
    <source>
        <dbReference type="EMBL" id="QDH88361.1"/>
    </source>
</evidence>
<sequence>MSITLATPTPDDVFVLSKIGELSVELIDNTDITKPAVLSFKRTEPKPTATFAGVNRHEIKVSQRVALADSSVVTAIATISSSFPVGMTDAQMQLFLDRIKDLSTSTAADNLLTKNLLPLAGS</sequence>
<reference evidence="1" key="1">
    <citation type="submission" date="2019-05" db="EMBL/GenBank/DDBJ databases">
        <title>Metatranscriptomic reconstruction reveals RNA viruses with the potential to shape carbon cycling in soil.</title>
        <authorList>
            <person name="Starr E.P."/>
            <person name="Nuccio E."/>
            <person name="Pett-Ridge J."/>
            <person name="Banfield J.F."/>
            <person name="Firestone M.K."/>
        </authorList>
    </citation>
    <scope>NUCLEOTIDE SEQUENCE</scope>
    <source>
        <strain evidence="1">H4_Bulk_Litter_24_scaffold_234</strain>
    </source>
</reference>
<organism evidence="1">
    <name type="scientific">Leviviridae sp</name>
    <dbReference type="NCBI Taxonomy" id="2027243"/>
    <lineage>
        <taxon>Viruses</taxon>
        <taxon>Riboviria</taxon>
        <taxon>Orthornavirae</taxon>
        <taxon>Lenarviricota</taxon>
        <taxon>Leviviricetes</taxon>
        <taxon>Norzivirales</taxon>
        <taxon>Fiersviridae</taxon>
    </lineage>
</organism>
<proteinExistence type="predicted"/>
<gene>
    <name evidence="1" type="ORF">H4BulkLitter24234_000002</name>
</gene>